<sequence length="69" mass="7987">MKKKTLCFFGWLLQRDNTHLKKSKTNFTCYVVGQTRSLEGLPEPEVRHEIGDSHFVRIQQPVLFGGIII</sequence>
<reference evidence="1" key="1">
    <citation type="journal article" date="2017" name="Nature">
        <title>The sunflower genome provides insights into oil metabolism, flowering and Asterid evolution.</title>
        <authorList>
            <person name="Badouin H."/>
            <person name="Gouzy J."/>
            <person name="Grassa C.J."/>
            <person name="Murat F."/>
            <person name="Staton S.E."/>
            <person name="Cottret L."/>
            <person name="Lelandais-Briere C."/>
            <person name="Owens G.L."/>
            <person name="Carrere S."/>
            <person name="Mayjonade B."/>
            <person name="Legrand L."/>
            <person name="Gill N."/>
            <person name="Kane N.C."/>
            <person name="Bowers J.E."/>
            <person name="Hubner S."/>
            <person name="Bellec A."/>
            <person name="Berard A."/>
            <person name="Berges H."/>
            <person name="Blanchet N."/>
            <person name="Boniface M.C."/>
            <person name="Brunel D."/>
            <person name="Catrice O."/>
            <person name="Chaidir N."/>
            <person name="Claudel C."/>
            <person name="Donnadieu C."/>
            <person name="Faraut T."/>
            <person name="Fievet G."/>
            <person name="Helmstetter N."/>
            <person name="King M."/>
            <person name="Knapp S.J."/>
            <person name="Lai Z."/>
            <person name="Le Paslier M.C."/>
            <person name="Lippi Y."/>
            <person name="Lorenzon L."/>
            <person name="Mandel J.R."/>
            <person name="Marage G."/>
            <person name="Marchand G."/>
            <person name="Marquand E."/>
            <person name="Bret-Mestries E."/>
            <person name="Morien E."/>
            <person name="Nambeesan S."/>
            <person name="Nguyen T."/>
            <person name="Pegot-Espagnet P."/>
            <person name="Pouilly N."/>
            <person name="Raftis F."/>
            <person name="Sallet E."/>
            <person name="Schiex T."/>
            <person name="Thomas J."/>
            <person name="Vandecasteele C."/>
            <person name="Vares D."/>
            <person name="Vear F."/>
            <person name="Vautrin S."/>
            <person name="Crespi M."/>
            <person name="Mangin B."/>
            <person name="Burke J.M."/>
            <person name="Salse J."/>
            <person name="Munos S."/>
            <person name="Vincourt P."/>
            <person name="Rieseberg L.H."/>
            <person name="Langlade N.B."/>
        </authorList>
    </citation>
    <scope>NUCLEOTIDE SEQUENCE</scope>
    <source>
        <tissue evidence="1">Leaves</tissue>
    </source>
</reference>
<organism evidence="1 2">
    <name type="scientific">Helianthus annuus</name>
    <name type="common">Common sunflower</name>
    <dbReference type="NCBI Taxonomy" id="4232"/>
    <lineage>
        <taxon>Eukaryota</taxon>
        <taxon>Viridiplantae</taxon>
        <taxon>Streptophyta</taxon>
        <taxon>Embryophyta</taxon>
        <taxon>Tracheophyta</taxon>
        <taxon>Spermatophyta</taxon>
        <taxon>Magnoliopsida</taxon>
        <taxon>eudicotyledons</taxon>
        <taxon>Gunneridae</taxon>
        <taxon>Pentapetalae</taxon>
        <taxon>asterids</taxon>
        <taxon>campanulids</taxon>
        <taxon>Asterales</taxon>
        <taxon>Asteraceae</taxon>
        <taxon>Asteroideae</taxon>
        <taxon>Heliantheae alliance</taxon>
        <taxon>Heliantheae</taxon>
        <taxon>Helianthus</taxon>
    </lineage>
</organism>
<keyword evidence="2" id="KW-1185">Reference proteome</keyword>
<dbReference type="EMBL" id="MNCJ02000324">
    <property type="protein sequence ID" value="KAF5791050.1"/>
    <property type="molecule type" value="Genomic_DNA"/>
</dbReference>
<dbReference type="AlphaFoldDB" id="A0A9K3I6Z0"/>
<comment type="caution">
    <text evidence="1">The sequence shown here is derived from an EMBL/GenBank/DDBJ whole genome shotgun (WGS) entry which is preliminary data.</text>
</comment>
<accession>A0A9K3I6Z0</accession>
<proteinExistence type="predicted"/>
<name>A0A9K3I6Z0_HELAN</name>
<dbReference type="Proteomes" id="UP000215914">
    <property type="component" value="Unassembled WGS sequence"/>
</dbReference>
<reference evidence="1" key="2">
    <citation type="submission" date="2020-06" db="EMBL/GenBank/DDBJ databases">
        <title>Helianthus annuus Genome sequencing and assembly Release 2.</title>
        <authorList>
            <person name="Gouzy J."/>
            <person name="Langlade N."/>
            <person name="Munos S."/>
        </authorList>
    </citation>
    <scope>NUCLEOTIDE SEQUENCE</scope>
    <source>
        <tissue evidence="1">Leaves</tissue>
    </source>
</reference>
<evidence type="ECO:0000313" key="1">
    <source>
        <dbReference type="EMBL" id="KAF5791050.1"/>
    </source>
</evidence>
<gene>
    <name evidence="1" type="ORF">HanXRQr2_Chr09g0390281</name>
</gene>
<dbReference type="Gramene" id="mRNA:HanXRQr2_Chr09g0390281">
    <property type="protein sequence ID" value="CDS:HanXRQr2_Chr09g0390281.1"/>
    <property type="gene ID" value="HanXRQr2_Chr09g0390281"/>
</dbReference>
<evidence type="ECO:0000313" key="2">
    <source>
        <dbReference type="Proteomes" id="UP000215914"/>
    </source>
</evidence>
<protein>
    <submittedName>
        <fullName evidence="1">Uncharacterized protein</fullName>
    </submittedName>
</protein>